<sequence>MPRDLVELKTQVKAASDILDVISGYLPVQQVGKAYKCVCPFHNDTRPSLQIDRKWQNFHCWACGAKGDVFTFVEKYDKVGFLEAMQILARRAGIPTDDATASPQDTHKFRLFDVMKWAQAKYQQCLLESPDSQAARKYLGERHLAGASVRQFGLGFAPLDGEWLVKQAQADQVPPELLVEVGLIAARDEARGYYDRFRDRVMFPIRDAQGRAVGFGGRIMPDSPYAARGPKYYNSPETLLFKKQEQLYGIDMARHAGSSAGFLAVVEGYTDVMMAHQSGIANVVATMGTALNARHVAQLVRHVRKIVLVFDADDGGNTGVDRALEIFVSQDVELAVATLPEGLDPADLLAQDGGAEVFRKALGDAVDALDFKLNQLFAKAEHGTVDGVRRMLDIILGIIALAPPVPSQSAQLKQELILTRLAQRLGVELRSVRGRLKELQLEQRRKQQRENSRPQEVPLNSGREPVISNAPPAKVAGPAPILESQLVQILLAEPDLVRVAHTQIPPEWLSHSGLKRMLVELYGLHEQGIPPELDNLRVRLIDRPDLAAHAMKLQDVGRSISDRQLYFNKVVDGFAKQKTDVEKKSLKEQLGGVGTDDAAALDLLRRFQGRTKEAG</sequence>
<feature type="compositionally biased region" description="Basic and acidic residues" evidence="13">
    <location>
        <begin position="441"/>
        <end position="453"/>
    </location>
</feature>
<keyword evidence="2 12" id="KW-0639">Primosome</keyword>
<dbReference type="Pfam" id="PF13155">
    <property type="entry name" value="Toprim_2"/>
    <property type="match status" value="1"/>
</dbReference>
<keyword evidence="5 12" id="KW-0235">DNA replication</keyword>
<dbReference type="AlphaFoldDB" id="A0A5C1AIY4"/>
<dbReference type="InterPro" id="IPR030846">
    <property type="entry name" value="DnaG_bac"/>
</dbReference>
<dbReference type="Gene3D" id="3.90.980.10">
    <property type="entry name" value="DNA primase, catalytic core, N-terminal domain"/>
    <property type="match status" value="1"/>
</dbReference>
<name>A0A5C1AIY4_9BACT</name>
<evidence type="ECO:0000256" key="5">
    <source>
        <dbReference type="ARBA" id="ARBA00022705"/>
    </source>
</evidence>
<dbReference type="EMBL" id="CP042425">
    <property type="protein sequence ID" value="QEL17074.1"/>
    <property type="molecule type" value="Genomic_DNA"/>
</dbReference>
<dbReference type="NCBIfam" id="TIGR01391">
    <property type="entry name" value="dnaG"/>
    <property type="match status" value="1"/>
</dbReference>
<dbReference type="InterPro" id="IPR006295">
    <property type="entry name" value="DNA_primase_DnaG"/>
</dbReference>
<keyword evidence="11 12" id="KW-0804">Transcription</keyword>
<dbReference type="RefSeq" id="WP_149111728.1">
    <property type="nucleotide sequence ID" value="NZ_CP042425.1"/>
</dbReference>
<keyword evidence="10 12" id="KW-0238">DNA-binding</keyword>
<dbReference type="InterPro" id="IPR036977">
    <property type="entry name" value="DNA_primase_Znf_CHC2"/>
</dbReference>
<comment type="subunit">
    <text evidence="12">Monomer. Interacts with DnaB.</text>
</comment>
<evidence type="ECO:0000256" key="13">
    <source>
        <dbReference type="SAM" id="MobiDB-lite"/>
    </source>
</evidence>
<evidence type="ECO:0000256" key="6">
    <source>
        <dbReference type="ARBA" id="ARBA00022723"/>
    </source>
</evidence>
<dbReference type="OrthoDB" id="9803773at2"/>
<dbReference type="SMART" id="SM00493">
    <property type="entry name" value="TOPRIM"/>
    <property type="match status" value="1"/>
</dbReference>
<reference evidence="16" key="1">
    <citation type="submission" date="2019-08" db="EMBL/GenBank/DDBJ databases">
        <title>Limnoglobus roseus gen. nov., sp. nov., a novel freshwater planctomycete with a giant genome from the family Gemmataceae.</title>
        <authorList>
            <person name="Kulichevskaya I.S."/>
            <person name="Naumoff D.G."/>
            <person name="Miroshnikov K."/>
            <person name="Ivanova A."/>
            <person name="Philippov D.A."/>
            <person name="Hakobyan A."/>
            <person name="Rijpstra I.C."/>
            <person name="Sinninghe Damste J.S."/>
            <person name="Liesack W."/>
            <person name="Dedysh S.N."/>
        </authorList>
    </citation>
    <scope>NUCLEOTIDE SEQUENCE [LARGE SCALE GENOMIC DNA]</scope>
    <source>
        <strain evidence="16">PX52</strain>
    </source>
</reference>
<comment type="cofactor">
    <cofactor evidence="12">
        <name>Zn(2+)</name>
        <dbReference type="ChEBI" id="CHEBI:29105"/>
    </cofactor>
    <text evidence="12">Binds 1 zinc ion per monomer.</text>
</comment>
<evidence type="ECO:0000256" key="4">
    <source>
        <dbReference type="ARBA" id="ARBA00022695"/>
    </source>
</evidence>
<dbReference type="PANTHER" id="PTHR30313:SF2">
    <property type="entry name" value="DNA PRIMASE"/>
    <property type="match status" value="1"/>
</dbReference>
<evidence type="ECO:0000256" key="2">
    <source>
        <dbReference type="ARBA" id="ARBA00022515"/>
    </source>
</evidence>
<keyword evidence="7 12" id="KW-0863">Zinc-finger</keyword>
<dbReference type="SMART" id="SM00400">
    <property type="entry name" value="ZnF_CHCC"/>
    <property type="match status" value="1"/>
</dbReference>
<dbReference type="EC" id="2.7.7.101" evidence="12"/>
<dbReference type="PANTHER" id="PTHR30313">
    <property type="entry name" value="DNA PRIMASE"/>
    <property type="match status" value="1"/>
</dbReference>
<evidence type="ECO:0000256" key="11">
    <source>
        <dbReference type="ARBA" id="ARBA00023163"/>
    </source>
</evidence>
<gene>
    <name evidence="12" type="primary">dnaG</name>
    <name evidence="15" type="ORF">PX52LOC_04050</name>
</gene>
<dbReference type="HAMAP" id="MF_00974">
    <property type="entry name" value="DNA_primase_DnaG"/>
    <property type="match status" value="1"/>
</dbReference>
<dbReference type="InterPro" id="IPR050219">
    <property type="entry name" value="DnaG_primase"/>
</dbReference>
<feature type="zinc finger region" description="CHC2-type" evidence="12">
    <location>
        <begin position="39"/>
        <end position="63"/>
    </location>
</feature>
<dbReference type="GO" id="GO:0006269">
    <property type="term" value="P:DNA replication, synthesis of primer"/>
    <property type="evidence" value="ECO:0007669"/>
    <property type="project" value="UniProtKB-UniRule"/>
</dbReference>
<evidence type="ECO:0000256" key="1">
    <source>
        <dbReference type="ARBA" id="ARBA00022478"/>
    </source>
</evidence>
<dbReference type="Proteomes" id="UP000324974">
    <property type="component" value="Chromosome"/>
</dbReference>
<evidence type="ECO:0000256" key="8">
    <source>
        <dbReference type="ARBA" id="ARBA00022833"/>
    </source>
</evidence>
<keyword evidence="8 12" id="KW-0862">Zinc</keyword>
<dbReference type="Pfam" id="PF01807">
    <property type="entry name" value="Zn_ribbon_DnaG"/>
    <property type="match status" value="1"/>
</dbReference>
<proteinExistence type="inferred from homology"/>
<dbReference type="InterPro" id="IPR037068">
    <property type="entry name" value="DNA_primase_core_N_sf"/>
</dbReference>
<dbReference type="PROSITE" id="PS50880">
    <property type="entry name" value="TOPRIM"/>
    <property type="match status" value="1"/>
</dbReference>
<accession>A0A5C1AIY4</accession>
<evidence type="ECO:0000256" key="10">
    <source>
        <dbReference type="ARBA" id="ARBA00023125"/>
    </source>
</evidence>
<keyword evidence="4 12" id="KW-0548">Nucleotidyltransferase</keyword>
<dbReference type="GO" id="GO:0003899">
    <property type="term" value="F:DNA-directed RNA polymerase activity"/>
    <property type="evidence" value="ECO:0007669"/>
    <property type="project" value="UniProtKB-UniRule"/>
</dbReference>
<comment type="catalytic activity">
    <reaction evidence="12">
        <text>ssDNA + n NTP = ssDNA/pppN(pN)n-1 hybrid + (n-1) diphosphate.</text>
        <dbReference type="EC" id="2.7.7.101"/>
    </reaction>
</comment>
<comment type="similarity">
    <text evidence="12">Belongs to the DnaG primase family.</text>
</comment>
<evidence type="ECO:0000313" key="15">
    <source>
        <dbReference type="EMBL" id="QEL17074.1"/>
    </source>
</evidence>
<dbReference type="KEGG" id="lrs:PX52LOC_04050"/>
<evidence type="ECO:0000256" key="3">
    <source>
        <dbReference type="ARBA" id="ARBA00022679"/>
    </source>
</evidence>
<dbReference type="InterPro" id="IPR002694">
    <property type="entry name" value="Znf_CHC2"/>
</dbReference>
<evidence type="ECO:0000256" key="7">
    <source>
        <dbReference type="ARBA" id="ARBA00022771"/>
    </source>
</evidence>
<dbReference type="InterPro" id="IPR034151">
    <property type="entry name" value="TOPRIM_DnaG_bac"/>
</dbReference>
<evidence type="ECO:0000259" key="14">
    <source>
        <dbReference type="PROSITE" id="PS50880"/>
    </source>
</evidence>
<dbReference type="Gene3D" id="3.40.1360.10">
    <property type="match status" value="1"/>
</dbReference>
<organism evidence="15 16">
    <name type="scientific">Limnoglobus roseus</name>
    <dbReference type="NCBI Taxonomy" id="2598579"/>
    <lineage>
        <taxon>Bacteria</taxon>
        <taxon>Pseudomonadati</taxon>
        <taxon>Planctomycetota</taxon>
        <taxon>Planctomycetia</taxon>
        <taxon>Gemmatales</taxon>
        <taxon>Gemmataceae</taxon>
        <taxon>Limnoglobus</taxon>
    </lineage>
</organism>
<dbReference type="Gene3D" id="3.90.580.10">
    <property type="entry name" value="Zinc finger, CHC2-type domain"/>
    <property type="match status" value="1"/>
</dbReference>
<keyword evidence="16" id="KW-1185">Reference proteome</keyword>
<dbReference type="InterPro" id="IPR013264">
    <property type="entry name" value="DNAG_N"/>
</dbReference>
<dbReference type="Pfam" id="PF08275">
    <property type="entry name" value="DNAG_N"/>
    <property type="match status" value="1"/>
</dbReference>
<dbReference type="GO" id="GO:0000428">
    <property type="term" value="C:DNA-directed RNA polymerase complex"/>
    <property type="evidence" value="ECO:0007669"/>
    <property type="project" value="UniProtKB-KW"/>
</dbReference>
<dbReference type="GO" id="GO:0003677">
    <property type="term" value="F:DNA binding"/>
    <property type="evidence" value="ECO:0007669"/>
    <property type="project" value="UniProtKB-KW"/>
</dbReference>
<dbReference type="InterPro" id="IPR006171">
    <property type="entry name" value="TOPRIM_dom"/>
</dbReference>
<dbReference type="CDD" id="cd03364">
    <property type="entry name" value="TOPRIM_DnaG_primases"/>
    <property type="match status" value="1"/>
</dbReference>
<dbReference type="GO" id="GO:1990077">
    <property type="term" value="C:primosome complex"/>
    <property type="evidence" value="ECO:0007669"/>
    <property type="project" value="UniProtKB-KW"/>
</dbReference>
<keyword evidence="6 12" id="KW-0479">Metal-binding</keyword>
<evidence type="ECO:0000256" key="12">
    <source>
        <dbReference type="HAMAP-Rule" id="MF_00974"/>
    </source>
</evidence>
<evidence type="ECO:0000313" key="16">
    <source>
        <dbReference type="Proteomes" id="UP000324974"/>
    </source>
</evidence>
<keyword evidence="1 12" id="KW-0240">DNA-directed RNA polymerase</keyword>
<dbReference type="GO" id="GO:0008270">
    <property type="term" value="F:zinc ion binding"/>
    <property type="evidence" value="ECO:0007669"/>
    <property type="project" value="UniProtKB-UniRule"/>
</dbReference>
<dbReference type="SUPFAM" id="SSF57783">
    <property type="entry name" value="Zinc beta-ribbon"/>
    <property type="match status" value="1"/>
</dbReference>
<dbReference type="SUPFAM" id="SSF56731">
    <property type="entry name" value="DNA primase core"/>
    <property type="match status" value="1"/>
</dbReference>
<comment type="domain">
    <text evidence="12">Contains an N-terminal zinc-binding domain, a central core domain that contains the primase activity, and a C-terminal DnaB-binding domain.</text>
</comment>
<protein>
    <recommendedName>
        <fullName evidence="12">DNA primase</fullName>
        <ecNumber evidence="12">2.7.7.101</ecNumber>
    </recommendedName>
</protein>
<keyword evidence="3 12" id="KW-0808">Transferase</keyword>
<keyword evidence="9" id="KW-0460">Magnesium</keyword>
<comment type="function">
    <text evidence="12">RNA polymerase that catalyzes the synthesis of short RNA molecules used as primers for DNA polymerase during DNA replication.</text>
</comment>
<feature type="domain" description="Toprim" evidence="14">
    <location>
        <begin position="261"/>
        <end position="342"/>
    </location>
</feature>
<evidence type="ECO:0000256" key="9">
    <source>
        <dbReference type="ARBA" id="ARBA00022842"/>
    </source>
</evidence>
<feature type="region of interest" description="Disordered" evidence="13">
    <location>
        <begin position="441"/>
        <end position="472"/>
    </location>
</feature>
<dbReference type="GO" id="GO:0005737">
    <property type="term" value="C:cytoplasm"/>
    <property type="evidence" value="ECO:0007669"/>
    <property type="project" value="TreeGrafter"/>
</dbReference>